<dbReference type="AlphaFoldDB" id="A0A1I5I9V6"/>
<comment type="similarity">
    <text evidence="1">Belongs to the methyltransferase superfamily. L-isoaspartyl/D-aspartyl protein methyltransferase family.</text>
</comment>
<dbReference type="InterPro" id="IPR000682">
    <property type="entry name" value="PCMT"/>
</dbReference>
<dbReference type="Gene3D" id="3.40.50.150">
    <property type="entry name" value="Vaccinia Virus protein VP39"/>
    <property type="match status" value="1"/>
</dbReference>
<dbReference type="GO" id="GO:0005737">
    <property type="term" value="C:cytoplasm"/>
    <property type="evidence" value="ECO:0007669"/>
    <property type="project" value="TreeGrafter"/>
</dbReference>
<dbReference type="GO" id="GO:0032259">
    <property type="term" value="P:methylation"/>
    <property type="evidence" value="ECO:0007669"/>
    <property type="project" value="UniProtKB-KW"/>
</dbReference>
<dbReference type="SUPFAM" id="SSF53335">
    <property type="entry name" value="S-adenosyl-L-methionine-dependent methyltransferases"/>
    <property type="match status" value="1"/>
</dbReference>
<organism evidence="4 5">
    <name type="scientific">Cohaesibacter marisflavi</name>
    <dbReference type="NCBI Taxonomy" id="655353"/>
    <lineage>
        <taxon>Bacteria</taxon>
        <taxon>Pseudomonadati</taxon>
        <taxon>Pseudomonadota</taxon>
        <taxon>Alphaproteobacteria</taxon>
        <taxon>Hyphomicrobiales</taxon>
        <taxon>Cohaesibacteraceae</taxon>
    </lineage>
</organism>
<sequence length="217" mass="23528">MIQFDQARRNMVDNQIRTTDVTSYAILKAFLSVPREKFVPDSKQELAYSDADIRISDTRVMTQPSPLAKMLQLADIKPDDLVLIIGSGSGYTAAIASWLSNTVVAVESDEALATAAEAAISDLGYDNVAVIPGDVKEGVPSEGPYDVIFINGTVEEIPQSLLMQLKEGGTLVAAKGDKTMAEAVRILRKGDNFSSISAFDTNAPVLREFQKPQAFHF</sequence>
<dbReference type="RefSeq" id="WP_090073727.1">
    <property type="nucleotide sequence ID" value="NZ_FOVR01000008.1"/>
</dbReference>
<dbReference type="STRING" id="655353.SAMN04488056_108143"/>
<dbReference type="PANTHER" id="PTHR11579:SF18">
    <property type="entry name" value="PROTEIN-L-ISOASPARTATE O-METHYLTRANSFERASE"/>
    <property type="match status" value="1"/>
</dbReference>
<dbReference type="Pfam" id="PF01135">
    <property type="entry name" value="PCMT"/>
    <property type="match status" value="1"/>
</dbReference>
<name>A0A1I5I9V6_9HYPH</name>
<dbReference type="InterPro" id="IPR029063">
    <property type="entry name" value="SAM-dependent_MTases_sf"/>
</dbReference>
<gene>
    <name evidence="4" type="ORF">SAMN04488056_108143</name>
</gene>
<dbReference type="GO" id="GO:0004719">
    <property type="term" value="F:protein-L-isoaspartate (D-aspartate) O-methyltransferase activity"/>
    <property type="evidence" value="ECO:0007669"/>
    <property type="project" value="InterPro"/>
</dbReference>
<evidence type="ECO:0000256" key="2">
    <source>
        <dbReference type="ARBA" id="ARBA00013346"/>
    </source>
</evidence>
<reference evidence="4 5" key="1">
    <citation type="submission" date="2016-10" db="EMBL/GenBank/DDBJ databases">
        <authorList>
            <person name="de Groot N.N."/>
        </authorList>
    </citation>
    <scope>NUCLEOTIDE SEQUENCE [LARGE SCALE GENOMIC DNA]</scope>
    <source>
        <strain evidence="4 5">CGMCC 1.9157</strain>
    </source>
</reference>
<proteinExistence type="inferred from homology"/>
<keyword evidence="5" id="KW-1185">Reference proteome</keyword>
<protein>
    <recommendedName>
        <fullName evidence="2">Protein-L-isoaspartate O-methyltransferase</fullName>
    </recommendedName>
    <alternativeName>
        <fullName evidence="3">Protein L-isoaspartyl methyltransferase</fullName>
    </alternativeName>
</protein>
<evidence type="ECO:0000313" key="4">
    <source>
        <dbReference type="EMBL" id="SFO57408.1"/>
    </source>
</evidence>
<keyword evidence="4" id="KW-0808">Transferase</keyword>
<keyword evidence="4" id="KW-0489">Methyltransferase</keyword>
<dbReference type="CDD" id="cd02440">
    <property type="entry name" value="AdoMet_MTases"/>
    <property type="match status" value="1"/>
</dbReference>
<evidence type="ECO:0000313" key="5">
    <source>
        <dbReference type="Proteomes" id="UP000199236"/>
    </source>
</evidence>
<evidence type="ECO:0000256" key="1">
    <source>
        <dbReference type="ARBA" id="ARBA00005369"/>
    </source>
</evidence>
<evidence type="ECO:0000256" key="3">
    <source>
        <dbReference type="ARBA" id="ARBA00030757"/>
    </source>
</evidence>
<accession>A0A1I5I9V6</accession>
<dbReference type="EMBL" id="FOVR01000008">
    <property type="protein sequence ID" value="SFO57408.1"/>
    <property type="molecule type" value="Genomic_DNA"/>
</dbReference>
<dbReference type="PANTHER" id="PTHR11579">
    <property type="entry name" value="PROTEIN-L-ISOASPARTATE O-METHYLTRANSFERASE"/>
    <property type="match status" value="1"/>
</dbReference>
<dbReference type="Proteomes" id="UP000199236">
    <property type="component" value="Unassembled WGS sequence"/>
</dbReference>
<dbReference type="OrthoDB" id="9798496at2"/>